<gene>
    <name evidence="3" type="ORF">GCM10008942_02840</name>
</gene>
<name>A0ABP3P5T5_9PROT</name>
<proteinExistence type="predicted"/>
<dbReference type="InterPro" id="IPR037401">
    <property type="entry name" value="SnoaL-like"/>
</dbReference>
<protein>
    <recommendedName>
        <fullName evidence="2">SnoaL-like domain-containing protein</fullName>
    </recommendedName>
</protein>
<feature type="chain" id="PRO_5046773845" description="SnoaL-like domain-containing protein" evidence="1">
    <location>
        <begin position="22"/>
        <end position="151"/>
    </location>
</feature>
<organism evidence="3 4">
    <name type="scientific">Rhizomicrobium electricum</name>
    <dbReference type="NCBI Taxonomy" id="480070"/>
    <lineage>
        <taxon>Bacteria</taxon>
        <taxon>Pseudomonadati</taxon>
        <taxon>Pseudomonadota</taxon>
        <taxon>Alphaproteobacteria</taxon>
        <taxon>Micropepsales</taxon>
        <taxon>Micropepsaceae</taxon>
        <taxon>Rhizomicrobium</taxon>
    </lineage>
</organism>
<evidence type="ECO:0000313" key="4">
    <source>
        <dbReference type="Proteomes" id="UP001499951"/>
    </source>
</evidence>
<dbReference type="SUPFAM" id="SSF54427">
    <property type="entry name" value="NTF2-like"/>
    <property type="match status" value="1"/>
</dbReference>
<evidence type="ECO:0000256" key="1">
    <source>
        <dbReference type="SAM" id="SignalP"/>
    </source>
</evidence>
<dbReference type="Proteomes" id="UP001499951">
    <property type="component" value="Unassembled WGS sequence"/>
</dbReference>
<dbReference type="EMBL" id="BAAADD010000001">
    <property type="protein sequence ID" value="GAA0557800.1"/>
    <property type="molecule type" value="Genomic_DNA"/>
</dbReference>
<keyword evidence="4" id="KW-1185">Reference proteome</keyword>
<dbReference type="Pfam" id="PF12680">
    <property type="entry name" value="SnoaL_2"/>
    <property type="match status" value="1"/>
</dbReference>
<dbReference type="RefSeq" id="WP_166930746.1">
    <property type="nucleotide sequence ID" value="NZ_BAAADD010000001.1"/>
</dbReference>
<feature type="signal peptide" evidence="1">
    <location>
        <begin position="1"/>
        <end position="21"/>
    </location>
</feature>
<keyword evidence="1" id="KW-0732">Signal</keyword>
<reference evidence="4" key="1">
    <citation type="journal article" date="2019" name="Int. J. Syst. Evol. Microbiol.">
        <title>The Global Catalogue of Microorganisms (GCM) 10K type strain sequencing project: providing services to taxonomists for standard genome sequencing and annotation.</title>
        <authorList>
            <consortium name="The Broad Institute Genomics Platform"/>
            <consortium name="The Broad Institute Genome Sequencing Center for Infectious Disease"/>
            <person name="Wu L."/>
            <person name="Ma J."/>
        </authorList>
    </citation>
    <scope>NUCLEOTIDE SEQUENCE [LARGE SCALE GENOMIC DNA]</scope>
    <source>
        <strain evidence="4">JCM 15089</strain>
    </source>
</reference>
<evidence type="ECO:0000259" key="2">
    <source>
        <dbReference type="Pfam" id="PF12680"/>
    </source>
</evidence>
<dbReference type="Gene3D" id="3.10.450.50">
    <property type="match status" value="1"/>
</dbReference>
<accession>A0ABP3P5T5</accession>
<comment type="caution">
    <text evidence="3">The sequence shown here is derived from an EMBL/GenBank/DDBJ whole genome shotgun (WGS) entry which is preliminary data.</text>
</comment>
<sequence length="151" mass="16279">MLKFILTAIAMTAAVLPAAAAAEDVPATIIAMERAALDRSDKGDVQGFLEISAPDVVYQDPALDAPLIGLPALTAYYAKFPAGEPSHGVMSNANVQVLGNVAVLSFHYVSRSGTPKEIVWNCTEVYRKTDGNWRIVNTHWSLTKPLPQKLD</sequence>
<feature type="domain" description="SnoaL-like" evidence="2">
    <location>
        <begin position="35"/>
        <end position="133"/>
    </location>
</feature>
<evidence type="ECO:0000313" key="3">
    <source>
        <dbReference type="EMBL" id="GAA0557800.1"/>
    </source>
</evidence>
<dbReference type="InterPro" id="IPR032710">
    <property type="entry name" value="NTF2-like_dom_sf"/>
</dbReference>
<dbReference type="CDD" id="cd00531">
    <property type="entry name" value="NTF2_like"/>
    <property type="match status" value="1"/>
</dbReference>